<feature type="transmembrane region" description="Helical" evidence="1">
    <location>
        <begin position="23"/>
        <end position="47"/>
    </location>
</feature>
<proteinExistence type="predicted"/>
<reference evidence="2 3" key="1">
    <citation type="submission" date="2023-08" db="EMBL/GenBank/DDBJ databases">
        <authorList>
            <person name="Park J.-S."/>
        </authorList>
    </citation>
    <scope>NUCLEOTIDE SEQUENCE [LARGE SCALE GENOMIC DNA]</scope>
    <source>
        <strain evidence="2 3">2205BS29-5</strain>
    </source>
</reference>
<feature type="transmembrane region" description="Helical" evidence="1">
    <location>
        <begin position="115"/>
        <end position="134"/>
    </location>
</feature>
<name>A0ABT9JDJ1_9RHOB</name>
<dbReference type="RefSeq" id="WP_082658013.1">
    <property type="nucleotide sequence ID" value="NZ_JAVAMQ010000010.1"/>
</dbReference>
<feature type="transmembrane region" description="Helical" evidence="1">
    <location>
        <begin position="59"/>
        <end position="78"/>
    </location>
</feature>
<keyword evidence="3" id="KW-1185">Reference proteome</keyword>
<feature type="transmembrane region" description="Helical" evidence="1">
    <location>
        <begin position="85"/>
        <end position="109"/>
    </location>
</feature>
<keyword evidence="1" id="KW-0472">Membrane</keyword>
<accession>A0ABT9JDJ1</accession>
<evidence type="ECO:0000313" key="2">
    <source>
        <dbReference type="EMBL" id="MDP5307885.1"/>
    </source>
</evidence>
<keyword evidence="1" id="KW-0812">Transmembrane</keyword>
<evidence type="ECO:0000313" key="3">
    <source>
        <dbReference type="Proteomes" id="UP001224997"/>
    </source>
</evidence>
<dbReference type="EMBL" id="JAVAMQ010000010">
    <property type="protein sequence ID" value="MDP5307885.1"/>
    <property type="molecule type" value="Genomic_DNA"/>
</dbReference>
<gene>
    <name evidence="2" type="ORF">Q5Y72_12385</name>
</gene>
<organism evidence="2 3">
    <name type="scientific">Paracoccus spongiarum</name>
    <dbReference type="NCBI Taxonomy" id="3064387"/>
    <lineage>
        <taxon>Bacteria</taxon>
        <taxon>Pseudomonadati</taxon>
        <taxon>Pseudomonadota</taxon>
        <taxon>Alphaproteobacteria</taxon>
        <taxon>Rhodobacterales</taxon>
        <taxon>Paracoccaceae</taxon>
        <taxon>Paracoccus</taxon>
    </lineage>
</organism>
<dbReference type="Proteomes" id="UP001224997">
    <property type="component" value="Unassembled WGS sequence"/>
</dbReference>
<evidence type="ECO:0000256" key="1">
    <source>
        <dbReference type="SAM" id="Phobius"/>
    </source>
</evidence>
<keyword evidence="1" id="KW-1133">Transmembrane helix</keyword>
<protein>
    <submittedName>
        <fullName evidence="2">Uncharacterized protein</fullName>
    </submittedName>
</protein>
<sequence length="148" mass="15690">MTDRNIEKRIEEKRQMTTNDKRGLVRILNIDAATCLAMGLLLVLAARPVGTITAIPGPVLFYAGVLLIPIGICMAVIGRAGTGSALAVWLVILGNVGWTLVSVALLAFITPNVLGIALILTQALIVGLLAWLEYRAWSSLGDRADAVA</sequence>
<comment type="caution">
    <text evidence="2">The sequence shown here is derived from an EMBL/GenBank/DDBJ whole genome shotgun (WGS) entry which is preliminary data.</text>
</comment>